<evidence type="ECO:0000256" key="1">
    <source>
        <dbReference type="SAM" id="Phobius"/>
    </source>
</evidence>
<gene>
    <name evidence="3" type="ORF">CAPTEDRAFT_224988</name>
</gene>
<protein>
    <recommendedName>
        <fullName evidence="2">SUEL-type lectin domain-containing protein</fullName>
    </recommendedName>
</protein>
<evidence type="ECO:0000313" key="5">
    <source>
        <dbReference type="Proteomes" id="UP000014760"/>
    </source>
</evidence>
<dbReference type="Proteomes" id="UP000014760">
    <property type="component" value="Unassembled WGS sequence"/>
</dbReference>
<keyword evidence="1" id="KW-1133">Transmembrane helix</keyword>
<dbReference type="OrthoDB" id="6110378at2759"/>
<keyword evidence="1" id="KW-0472">Membrane</keyword>
<reference evidence="3 5" key="2">
    <citation type="journal article" date="2013" name="Nature">
        <title>Insights into bilaterian evolution from three spiralian genomes.</title>
        <authorList>
            <person name="Simakov O."/>
            <person name="Marletaz F."/>
            <person name="Cho S.J."/>
            <person name="Edsinger-Gonzales E."/>
            <person name="Havlak P."/>
            <person name="Hellsten U."/>
            <person name="Kuo D.H."/>
            <person name="Larsson T."/>
            <person name="Lv J."/>
            <person name="Arendt D."/>
            <person name="Savage R."/>
            <person name="Osoegawa K."/>
            <person name="de Jong P."/>
            <person name="Grimwood J."/>
            <person name="Chapman J.A."/>
            <person name="Shapiro H."/>
            <person name="Aerts A."/>
            <person name="Otillar R.P."/>
            <person name="Terry A.Y."/>
            <person name="Boore J.L."/>
            <person name="Grigoriev I.V."/>
            <person name="Lindberg D.R."/>
            <person name="Seaver E.C."/>
            <person name="Weisblat D.A."/>
            <person name="Putnam N.H."/>
            <person name="Rokhsar D.S."/>
        </authorList>
    </citation>
    <scope>NUCLEOTIDE SEQUENCE</scope>
    <source>
        <strain evidence="3 5">I ESC-2004</strain>
    </source>
</reference>
<feature type="transmembrane region" description="Helical" evidence="1">
    <location>
        <begin position="312"/>
        <end position="336"/>
    </location>
</feature>
<reference evidence="5" key="1">
    <citation type="submission" date="2012-12" db="EMBL/GenBank/DDBJ databases">
        <authorList>
            <person name="Hellsten U."/>
            <person name="Grimwood J."/>
            <person name="Chapman J.A."/>
            <person name="Shapiro H."/>
            <person name="Aerts A."/>
            <person name="Otillar R.P."/>
            <person name="Terry A.Y."/>
            <person name="Boore J.L."/>
            <person name="Simakov O."/>
            <person name="Marletaz F."/>
            <person name="Cho S.-J."/>
            <person name="Edsinger-Gonzales E."/>
            <person name="Havlak P."/>
            <person name="Kuo D.-H."/>
            <person name="Larsson T."/>
            <person name="Lv J."/>
            <person name="Arendt D."/>
            <person name="Savage R."/>
            <person name="Osoegawa K."/>
            <person name="de Jong P."/>
            <person name="Lindberg D.R."/>
            <person name="Seaver E.C."/>
            <person name="Weisblat D.A."/>
            <person name="Putnam N.H."/>
            <person name="Grigoriev I.V."/>
            <person name="Rokhsar D.S."/>
        </authorList>
    </citation>
    <scope>NUCLEOTIDE SEQUENCE</scope>
    <source>
        <strain evidence="5">I ESC-2004</strain>
    </source>
</reference>
<accession>R7V739</accession>
<dbReference type="AlphaFoldDB" id="R7V739"/>
<dbReference type="GO" id="GO:0030246">
    <property type="term" value="F:carbohydrate binding"/>
    <property type="evidence" value="ECO:0007669"/>
    <property type="project" value="InterPro"/>
</dbReference>
<dbReference type="InterPro" id="IPR043159">
    <property type="entry name" value="Lectin_gal-bd_sf"/>
</dbReference>
<dbReference type="PANTHER" id="PTHR46780">
    <property type="entry name" value="PROTEIN EVA-1"/>
    <property type="match status" value="1"/>
</dbReference>
<feature type="domain" description="SUEL-type lectin" evidence="2">
    <location>
        <begin position="31"/>
        <end position="120"/>
    </location>
</feature>
<dbReference type="Gene3D" id="2.60.120.740">
    <property type="match status" value="1"/>
</dbReference>
<evidence type="ECO:0000313" key="4">
    <source>
        <dbReference type="EnsemblMetazoa" id="CapteP224988"/>
    </source>
</evidence>
<dbReference type="CDD" id="cd22823">
    <property type="entry name" value="Gal_Rha_Lectin"/>
    <property type="match status" value="1"/>
</dbReference>
<dbReference type="InterPro" id="IPR000922">
    <property type="entry name" value="Lectin_gal-bd_dom"/>
</dbReference>
<dbReference type="EMBL" id="AMQN01018636">
    <property type="status" value="NOT_ANNOTATED_CDS"/>
    <property type="molecule type" value="Genomic_DNA"/>
</dbReference>
<dbReference type="STRING" id="283909.R7V739"/>
<keyword evidence="1" id="KW-0812">Transmembrane</keyword>
<evidence type="ECO:0000259" key="2">
    <source>
        <dbReference type="PROSITE" id="PS50228"/>
    </source>
</evidence>
<dbReference type="EMBL" id="KB294659">
    <property type="protein sequence ID" value="ELU14267.1"/>
    <property type="molecule type" value="Genomic_DNA"/>
</dbReference>
<dbReference type="EnsemblMetazoa" id="CapteT224988">
    <property type="protein sequence ID" value="CapteP224988"/>
    <property type="gene ID" value="CapteG224988"/>
</dbReference>
<proteinExistence type="predicted"/>
<organism evidence="3">
    <name type="scientific">Capitella teleta</name>
    <name type="common">Polychaete worm</name>
    <dbReference type="NCBI Taxonomy" id="283909"/>
    <lineage>
        <taxon>Eukaryota</taxon>
        <taxon>Metazoa</taxon>
        <taxon>Spiralia</taxon>
        <taxon>Lophotrochozoa</taxon>
        <taxon>Annelida</taxon>
        <taxon>Polychaeta</taxon>
        <taxon>Sedentaria</taxon>
        <taxon>Scolecida</taxon>
        <taxon>Capitellidae</taxon>
        <taxon>Capitella</taxon>
    </lineage>
</organism>
<dbReference type="HOGENOM" id="CLU_029488_1_0_1"/>
<name>R7V739_CAPTE</name>
<dbReference type="Pfam" id="PF02140">
    <property type="entry name" value="SUEL_Lectin"/>
    <property type="match status" value="1"/>
</dbReference>
<reference evidence="4" key="3">
    <citation type="submission" date="2015-06" db="UniProtKB">
        <authorList>
            <consortium name="EnsemblMetazoa"/>
        </authorList>
    </citation>
    <scope>IDENTIFICATION</scope>
</reference>
<sequence>MQDLWIYYHALFILWIPHTLCYVYDVRKQVICDDEEVHLQCPGQTNIVVKNALYGHLSISKCIEFDTGHLGCKTSVLDILISQCNGRQSCTVTENDESFRKRNPCRKGLLVFLQIEYICLAAVPVTPCKQNTLSTSPSYISSRQLTSSECSSSRRNGGTQFYFAAKRGQKVKLKAYAFSDVTTQIGYVIDEGNDEVFPLQVDMESGEEVFLAESRSNEVTVSLKQDEASHFLVFLKATGCEDLNKPRDDNMWIQRTADVTVIGCSNSKNSWTLKCLGVHWTGVIGNCTEGEMPKIESVKHETNRPLALPKDIILMTIVGMTVIIALLILTVGYVCYKRASIPMELEQKYDEDPYSQPMQPLTRHNSTLIRTNSQRLIRSQSVNNGNGLRWDAPPPLPRRVTVPPITTLVTDYSIESTPLQRDLLLDNENNQIYKDATE</sequence>
<dbReference type="PROSITE" id="PS50228">
    <property type="entry name" value="SUEL_LECTIN"/>
    <property type="match status" value="1"/>
</dbReference>
<keyword evidence="5" id="KW-1185">Reference proteome</keyword>
<feature type="transmembrane region" description="Helical" evidence="1">
    <location>
        <begin position="6"/>
        <end position="24"/>
    </location>
</feature>
<evidence type="ECO:0000313" key="3">
    <source>
        <dbReference type="EMBL" id="ELU14267.1"/>
    </source>
</evidence>